<evidence type="ECO:0000313" key="2">
    <source>
        <dbReference type="Proteomes" id="UP000504635"/>
    </source>
</evidence>
<keyword evidence="2" id="KW-1185">Reference proteome</keyword>
<keyword evidence="1" id="KW-0175">Coiled coil</keyword>
<sequence>NAMRTAFRVLNADEVETGSRGGMDGAMAAQPADGARPMVHLPFSDSSSSSCDDNDVPGFNPLELSCTTQQFNFNLNAMQVSTPQNKIHISEVSNEQDLHSTKKRLFGDNKLHEDKALSTILEEKSGCISREIVPWSLDQFIESVVLNDIQQRFEDTREVIWREDYKPILDKVTRICSRVKETLQETQQNLKVASIQKPDPIKRLKEL</sequence>
<dbReference type="RefSeq" id="XP_030766596.1">
    <property type="nucleotide sequence ID" value="XM_030910736.1"/>
</dbReference>
<dbReference type="GeneID" id="115890493"/>
<protein>
    <submittedName>
        <fullName evidence="3">Uncharacterized protein LOC115890493</fullName>
    </submittedName>
</protein>
<feature type="coiled-coil region" evidence="1">
    <location>
        <begin position="169"/>
        <end position="196"/>
    </location>
</feature>
<evidence type="ECO:0000256" key="1">
    <source>
        <dbReference type="SAM" id="Coils"/>
    </source>
</evidence>
<dbReference type="AlphaFoldDB" id="A0A6J2YTT3"/>
<evidence type="ECO:0000313" key="3">
    <source>
        <dbReference type="RefSeq" id="XP_030766596.1"/>
    </source>
</evidence>
<name>A0A6J2YTT3_SITOR</name>
<dbReference type="OrthoDB" id="10592944at2759"/>
<organism evidence="2 3">
    <name type="scientific">Sitophilus oryzae</name>
    <name type="common">Rice weevil</name>
    <name type="synonym">Curculio oryzae</name>
    <dbReference type="NCBI Taxonomy" id="7048"/>
    <lineage>
        <taxon>Eukaryota</taxon>
        <taxon>Metazoa</taxon>
        <taxon>Ecdysozoa</taxon>
        <taxon>Arthropoda</taxon>
        <taxon>Hexapoda</taxon>
        <taxon>Insecta</taxon>
        <taxon>Pterygota</taxon>
        <taxon>Neoptera</taxon>
        <taxon>Endopterygota</taxon>
        <taxon>Coleoptera</taxon>
        <taxon>Polyphaga</taxon>
        <taxon>Cucujiformia</taxon>
        <taxon>Curculionidae</taxon>
        <taxon>Dryophthorinae</taxon>
        <taxon>Sitophilus</taxon>
    </lineage>
</organism>
<accession>A0A6J2YTT3</accession>
<gene>
    <name evidence="3" type="primary">LOC115890493</name>
</gene>
<reference evidence="3" key="1">
    <citation type="submission" date="2025-08" db="UniProtKB">
        <authorList>
            <consortium name="RefSeq"/>
        </authorList>
    </citation>
    <scope>IDENTIFICATION</scope>
    <source>
        <tissue evidence="3">Gonads</tissue>
    </source>
</reference>
<proteinExistence type="predicted"/>
<dbReference type="KEGG" id="soy:115890493"/>
<dbReference type="Proteomes" id="UP000504635">
    <property type="component" value="Unplaced"/>
</dbReference>
<feature type="non-terminal residue" evidence="3">
    <location>
        <position position="1"/>
    </location>
</feature>
<dbReference type="InParanoid" id="A0A6J2YTT3"/>